<protein>
    <submittedName>
        <fullName evidence="1">DUF3891 family protein</fullName>
    </submittedName>
</protein>
<comment type="caution">
    <text evidence="1">The sequence shown here is derived from an EMBL/GenBank/DDBJ whole genome shotgun (WGS) entry which is preliminary data.</text>
</comment>
<evidence type="ECO:0000313" key="2">
    <source>
        <dbReference type="Proteomes" id="UP001527882"/>
    </source>
</evidence>
<name>A0ABT4Q767_9BACL</name>
<dbReference type="Proteomes" id="UP001527882">
    <property type="component" value="Unassembled WGS sequence"/>
</dbReference>
<organism evidence="1 2">
    <name type="scientific">Paenibacillus gyeongsangnamensis</name>
    <dbReference type="NCBI Taxonomy" id="3388067"/>
    <lineage>
        <taxon>Bacteria</taxon>
        <taxon>Bacillati</taxon>
        <taxon>Bacillota</taxon>
        <taxon>Bacilli</taxon>
        <taxon>Bacillales</taxon>
        <taxon>Paenibacillaceae</taxon>
        <taxon>Paenibacillus</taxon>
    </lineage>
</organism>
<proteinExistence type="predicted"/>
<dbReference type="RefSeq" id="WP_269881155.1">
    <property type="nucleotide sequence ID" value="NZ_JAQAGZ010000005.1"/>
</dbReference>
<evidence type="ECO:0000313" key="1">
    <source>
        <dbReference type="EMBL" id="MCZ8512708.1"/>
    </source>
</evidence>
<dbReference type="EMBL" id="JAQAGZ010000005">
    <property type="protein sequence ID" value="MCZ8512708.1"/>
    <property type="molecule type" value="Genomic_DNA"/>
</dbReference>
<keyword evidence="2" id="KW-1185">Reference proteome</keyword>
<accession>A0ABT4Q767</accession>
<dbReference type="Pfam" id="PF13030">
    <property type="entry name" value="DUF3891"/>
    <property type="match status" value="1"/>
</dbReference>
<gene>
    <name evidence="1" type="ORF">O9H85_09830</name>
</gene>
<sequence length="277" mass="31829">MAARKFDEAAKESCILMERELILMIIREQADAFVLIAQHDHGFVSGEFAQGLKDACYGEAGDGRREDTVLAAYEHDRSWIGLDAVPLWNDQANRPYSFMDYPLAPKLGSYRKGLDELERMNPYAALLASLHYASFFVKTEEAEGEMFYRHERERQKRLRDQIQTPGGTVERHFKLLQLCDDLSLYVCLNEPGTAKEAEHPWFRSGFARSEAFHSLGDRPLVGRWLDERTMTVDGTPFREAFVLHLRSKRVAKDRIAEHGIALAYAEAPWTMQEIRVE</sequence>
<reference evidence="1 2" key="1">
    <citation type="submission" date="2022-12" db="EMBL/GenBank/DDBJ databases">
        <title>Draft genome sequence of Paenibacillus sp. dW9.</title>
        <authorList>
            <person name="Choi E.-W."/>
            <person name="Kim D.-U."/>
        </authorList>
    </citation>
    <scope>NUCLEOTIDE SEQUENCE [LARGE SCALE GENOMIC DNA]</scope>
    <source>
        <strain evidence="2">dW9</strain>
    </source>
</reference>
<dbReference type="InterPro" id="IPR024992">
    <property type="entry name" value="DUF3891"/>
</dbReference>